<feature type="transmembrane region" description="Helical" evidence="7">
    <location>
        <begin position="167"/>
        <end position="184"/>
    </location>
</feature>
<dbReference type="InterPro" id="IPR035906">
    <property type="entry name" value="MetI-like_sf"/>
</dbReference>
<protein>
    <submittedName>
        <fullName evidence="9">Oligopeptide transport system permease protein</fullName>
    </submittedName>
</protein>
<keyword evidence="4 7" id="KW-0812">Transmembrane</keyword>
<sequence>MKKYILKRAVISLLTIWVLVTVVFFMARMMPGGPFNNPKLTPEARANLAAYYGFDKPLLQQYMTYLGNLLHGNFGYSTKYPGRTVNDLLRGSFPYSADLGIRALVMAVSFGLVFGVISALNRGNRIDLFFVVVAVIGTSVPDFIMGALLQYFFAIKWGLLPIAEYKGLSYTVLPAVGLGFYTMASVSRIMRASMLEVVQQDYIKTARAKGLSGLAITWRHQIRNAIMPVVTILGPTVAAVLTGTFVIESIFAIPGMGKYYVESVQNNDYSMILGMTAFYGAFLVLCNMIVDILYGIIDPRIRISK</sequence>
<dbReference type="InterPro" id="IPR045621">
    <property type="entry name" value="BPD_transp_1_N"/>
</dbReference>
<reference evidence="9" key="1">
    <citation type="submission" date="2023-07" db="EMBL/GenBank/DDBJ databases">
        <title>Genomic Encyclopedia of Type Strains, Phase IV (KMG-IV): sequencing the most valuable type-strain genomes for metagenomic binning, comparative biology and taxonomic classification.</title>
        <authorList>
            <person name="Goeker M."/>
        </authorList>
    </citation>
    <scope>NUCLEOTIDE SEQUENCE</scope>
    <source>
        <strain evidence="9">DSM 19659</strain>
    </source>
</reference>
<dbReference type="PANTHER" id="PTHR43163">
    <property type="entry name" value="DIPEPTIDE TRANSPORT SYSTEM PERMEASE PROTEIN DPPB-RELATED"/>
    <property type="match status" value="1"/>
</dbReference>
<dbReference type="RefSeq" id="WP_106611401.1">
    <property type="nucleotide sequence ID" value="NZ_JAUSTO010000012.1"/>
</dbReference>
<comment type="caution">
    <text evidence="9">The sequence shown here is derived from an EMBL/GenBank/DDBJ whole genome shotgun (WGS) entry which is preliminary data.</text>
</comment>
<accession>A0AAE3VBP7</accession>
<gene>
    <name evidence="9" type="ORF">J2S20_001832</name>
</gene>
<feature type="transmembrane region" description="Helical" evidence="7">
    <location>
        <begin position="229"/>
        <end position="252"/>
    </location>
</feature>
<feature type="transmembrane region" description="Helical" evidence="7">
    <location>
        <begin position="128"/>
        <end position="155"/>
    </location>
</feature>
<feature type="transmembrane region" description="Helical" evidence="7">
    <location>
        <begin position="9"/>
        <end position="30"/>
    </location>
</feature>
<evidence type="ECO:0000256" key="4">
    <source>
        <dbReference type="ARBA" id="ARBA00022692"/>
    </source>
</evidence>
<dbReference type="GO" id="GO:0005886">
    <property type="term" value="C:plasma membrane"/>
    <property type="evidence" value="ECO:0007669"/>
    <property type="project" value="UniProtKB-SubCell"/>
</dbReference>
<evidence type="ECO:0000313" key="9">
    <source>
        <dbReference type="EMBL" id="MDQ0153123.1"/>
    </source>
</evidence>
<evidence type="ECO:0000256" key="6">
    <source>
        <dbReference type="ARBA" id="ARBA00023136"/>
    </source>
</evidence>
<dbReference type="Pfam" id="PF00528">
    <property type="entry name" value="BPD_transp_1"/>
    <property type="match status" value="1"/>
</dbReference>
<comment type="subcellular location">
    <subcellularLocation>
        <location evidence="1 7">Cell membrane</location>
        <topology evidence="1 7">Multi-pass membrane protein</topology>
    </subcellularLocation>
</comment>
<dbReference type="EMBL" id="JAUSTO010000012">
    <property type="protein sequence ID" value="MDQ0153123.1"/>
    <property type="molecule type" value="Genomic_DNA"/>
</dbReference>
<evidence type="ECO:0000256" key="7">
    <source>
        <dbReference type="RuleBase" id="RU363032"/>
    </source>
</evidence>
<evidence type="ECO:0000313" key="10">
    <source>
        <dbReference type="Proteomes" id="UP001241537"/>
    </source>
</evidence>
<feature type="transmembrane region" description="Helical" evidence="7">
    <location>
        <begin position="99"/>
        <end position="121"/>
    </location>
</feature>
<dbReference type="Pfam" id="PF19300">
    <property type="entry name" value="BPD_transp_1_N"/>
    <property type="match status" value="1"/>
</dbReference>
<evidence type="ECO:0000256" key="3">
    <source>
        <dbReference type="ARBA" id="ARBA00022475"/>
    </source>
</evidence>
<dbReference type="SUPFAM" id="SSF161098">
    <property type="entry name" value="MetI-like"/>
    <property type="match status" value="1"/>
</dbReference>
<dbReference type="CDD" id="cd06261">
    <property type="entry name" value="TM_PBP2"/>
    <property type="match status" value="1"/>
</dbReference>
<dbReference type="Gene3D" id="1.10.3720.10">
    <property type="entry name" value="MetI-like"/>
    <property type="match status" value="1"/>
</dbReference>
<feature type="transmembrane region" description="Helical" evidence="7">
    <location>
        <begin position="272"/>
        <end position="297"/>
    </location>
</feature>
<keyword evidence="6 7" id="KW-0472">Membrane</keyword>
<keyword evidence="3" id="KW-1003">Cell membrane</keyword>
<organism evidence="9 10">
    <name type="scientific">Moryella indoligenes</name>
    <dbReference type="NCBI Taxonomy" id="371674"/>
    <lineage>
        <taxon>Bacteria</taxon>
        <taxon>Bacillati</taxon>
        <taxon>Bacillota</taxon>
        <taxon>Clostridia</taxon>
        <taxon>Lachnospirales</taxon>
        <taxon>Lachnospiraceae</taxon>
        <taxon>Moryella</taxon>
    </lineage>
</organism>
<dbReference type="PROSITE" id="PS50928">
    <property type="entry name" value="ABC_TM1"/>
    <property type="match status" value="1"/>
</dbReference>
<evidence type="ECO:0000259" key="8">
    <source>
        <dbReference type="PROSITE" id="PS50928"/>
    </source>
</evidence>
<name>A0AAE3VBP7_9FIRM</name>
<keyword evidence="2 7" id="KW-0813">Transport</keyword>
<evidence type="ECO:0000256" key="5">
    <source>
        <dbReference type="ARBA" id="ARBA00022989"/>
    </source>
</evidence>
<dbReference type="GO" id="GO:0055085">
    <property type="term" value="P:transmembrane transport"/>
    <property type="evidence" value="ECO:0007669"/>
    <property type="project" value="InterPro"/>
</dbReference>
<dbReference type="InterPro" id="IPR000515">
    <property type="entry name" value="MetI-like"/>
</dbReference>
<feature type="domain" description="ABC transmembrane type-1" evidence="8">
    <location>
        <begin position="93"/>
        <end position="294"/>
    </location>
</feature>
<evidence type="ECO:0000256" key="1">
    <source>
        <dbReference type="ARBA" id="ARBA00004651"/>
    </source>
</evidence>
<comment type="similarity">
    <text evidence="7">Belongs to the binding-protein-dependent transport system permease family.</text>
</comment>
<dbReference type="AlphaFoldDB" id="A0AAE3VBP7"/>
<proteinExistence type="inferred from homology"/>
<keyword evidence="5 7" id="KW-1133">Transmembrane helix</keyword>
<keyword evidence="10" id="KW-1185">Reference proteome</keyword>
<evidence type="ECO:0000256" key="2">
    <source>
        <dbReference type="ARBA" id="ARBA00022448"/>
    </source>
</evidence>
<dbReference type="PANTHER" id="PTHR43163:SF6">
    <property type="entry name" value="DIPEPTIDE TRANSPORT SYSTEM PERMEASE PROTEIN DPPB-RELATED"/>
    <property type="match status" value="1"/>
</dbReference>
<dbReference type="Proteomes" id="UP001241537">
    <property type="component" value="Unassembled WGS sequence"/>
</dbReference>